<accession>A0A7W5A851</accession>
<dbReference type="Pfam" id="PF12852">
    <property type="entry name" value="Cupin_6"/>
    <property type="match status" value="1"/>
</dbReference>
<dbReference type="RefSeq" id="WP_183549668.1">
    <property type="nucleotide sequence ID" value="NZ_BMQT01000012.1"/>
</dbReference>
<keyword evidence="6" id="KW-1185">Reference proteome</keyword>
<reference evidence="5 6" key="1">
    <citation type="submission" date="2020-08" db="EMBL/GenBank/DDBJ databases">
        <title>Genomic Encyclopedia of Type Strains, Phase III (KMG-III): the genomes of soil and plant-associated and newly described type strains.</title>
        <authorList>
            <person name="Whitman W."/>
        </authorList>
    </citation>
    <scope>NUCLEOTIDE SEQUENCE [LARGE SCALE GENOMIC DNA]</scope>
    <source>
        <strain evidence="5 6">CECT 3302</strain>
    </source>
</reference>
<gene>
    <name evidence="5" type="ORF">FHS12_004442</name>
</gene>
<dbReference type="GO" id="GO:0003700">
    <property type="term" value="F:DNA-binding transcription factor activity"/>
    <property type="evidence" value="ECO:0007669"/>
    <property type="project" value="InterPro"/>
</dbReference>
<comment type="caution">
    <text evidence="5">The sequence shown here is derived from an EMBL/GenBank/DDBJ whole genome shotgun (WGS) entry which is preliminary data.</text>
</comment>
<proteinExistence type="predicted"/>
<dbReference type="PANTHER" id="PTHR46796">
    <property type="entry name" value="HTH-TYPE TRANSCRIPTIONAL ACTIVATOR RHAS-RELATED"/>
    <property type="match status" value="1"/>
</dbReference>
<dbReference type="Gene3D" id="1.10.10.60">
    <property type="entry name" value="Homeodomain-like"/>
    <property type="match status" value="2"/>
</dbReference>
<dbReference type="PANTHER" id="PTHR46796:SF13">
    <property type="entry name" value="HTH-TYPE TRANSCRIPTIONAL ACTIVATOR RHAS"/>
    <property type="match status" value="1"/>
</dbReference>
<dbReference type="InterPro" id="IPR018060">
    <property type="entry name" value="HTH_AraC"/>
</dbReference>
<sequence length="303" mass="32041">MSSLDLLMDGPRAQAAFLLKAVFAGEWSITAEDEVPLTVIAIARGEAVFTGCDGPQEVAAGDVIVCRGPATYVIADSADRAADIRILPGQVCVDPNGALLAEELALGVRTWGNSRSPEATVMLIGTYERETSVGSLLLSRLPTSVVLRGFDNAVLDLLSAELVREEAGQAALLDRLLDVLVVKAVREVLADSPALPADDAVAAVLRAMEQHPELPWTVAGLGEQVGLSRAALARRFTEQVGEPPLAYLTRWRLALAADLLVGTDLTLSAIAGRVGYANPFALSAAFKRHHGTSPTTYRSRHAA</sequence>
<evidence type="ECO:0000313" key="5">
    <source>
        <dbReference type="EMBL" id="MBB3091472.1"/>
    </source>
</evidence>
<protein>
    <submittedName>
        <fullName evidence="5">AraC-like DNA-binding protein</fullName>
    </submittedName>
</protein>
<dbReference type="AlphaFoldDB" id="A0A7W5A851"/>
<keyword evidence="1" id="KW-0805">Transcription regulation</keyword>
<name>A0A7W5A851_9ACTN</name>
<evidence type="ECO:0000259" key="4">
    <source>
        <dbReference type="PROSITE" id="PS01124"/>
    </source>
</evidence>
<keyword evidence="3" id="KW-0804">Transcription</keyword>
<dbReference type="SMART" id="SM00342">
    <property type="entry name" value="HTH_ARAC"/>
    <property type="match status" value="1"/>
</dbReference>
<keyword evidence="2 5" id="KW-0238">DNA-binding</keyword>
<evidence type="ECO:0000256" key="1">
    <source>
        <dbReference type="ARBA" id="ARBA00023015"/>
    </source>
</evidence>
<dbReference type="Proteomes" id="UP000577707">
    <property type="component" value="Unassembled WGS sequence"/>
</dbReference>
<dbReference type="InterPro" id="IPR032783">
    <property type="entry name" value="AraC_lig"/>
</dbReference>
<dbReference type="Pfam" id="PF12833">
    <property type="entry name" value="HTH_18"/>
    <property type="match status" value="1"/>
</dbReference>
<evidence type="ECO:0000256" key="3">
    <source>
        <dbReference type="ARBA" id="ARBA00023163"/>
    </source>
</evidence>
<feature type="domain" description="HTH araC/xylS-type" evidence="4">
    <location>
        <begin position="202"/>
        <end position="300"/>
    </location>
</feature>
<dbReference type="GO" id="GO:0043565">
    <property type="term" value="F:sequence-specific DNA binding"/>
    <property type="evidence" value="ECO:0007669"/>
    <property type="project" value="InterPro"/>
</dbReference>
<evidence type="ECO:0000313" key="6">
    <source>
        <dbReference type="Proteomes" id="UP000577707"/>
    </source>
</evidence>
<dbReference type="InterPro" id="IPR050204">
    <property type="entry name" value="AraC_XylS_family_regulators"/>
</dbReference>
<dbReference type="InterPro" id="IPR009057">
    <property type="entry name" value="Homeodomain-like_sf"/>
</dbReference>
<organism evidence="5 6">
    <name type="scientific">Nocardioides albus</name>
    <dbReference type="NCBI Taxonomy" id="1841"/>
    <lineage>
        <taxon>Bacteria</taxon>
        <taxon>Bacillati</taxon>
        <taxon>Actinomycetota</taxon>
        <taxon>Actinomycetes</taxon>
        <taxon>Propionibacteriales</taxon>
        <taxon>Nocardioidaceae</taxon>
        <taxon>Nocardioides</taxon>
    </lineage>
</organism>
<evidence type="ECO:0000256" key="2">
    <source>
        <dbReference type="ARBA" id="ARBA00023125"/>
    </source>
</evidence>
<dbReference type="EMBL" id="JACHXG010000011">
    <property type="protein sequence ID" value="MBB3091472.1"/>
    <property type="molecule type" value="Genomic_DNA"/>
</dbReference>
<dbReference type="PROSITE" id="PS01124">
    <property type="entry name" value="HTH_ARAC_FAMILY_2"/>
    <property type="match status" value="1"/>
</dbReference>
<dbReference type="SUPFAM" id="SSF46689">
    <property type="entry name" value="Homeodomain-like"/>
    <property type="match status" value="2"/>
</dbReference>